<dbReference type="RefSeq" id="WP_089295747.1">
    <property type="nucleotide sequence ID" value="NZ_BOMU01000062.1"/>
</dbReference>
<evidence type="ECO:0000256" key="1">
    <source>
        <dbReference type="SAM" id="Phobius"/>
    </source>
</evidence>
<name>A0A239BYQ8_9ACTN</name>
<sequence>MKHVVMLVLLVVGVQGGIRLLLDHDNAGILGWVPGGFPAHLACYVVMAVVGGALAARGGADTRTAGDRDR</sequence>
<organism evidence="2 3">
    <name type="scientific">Actinoplanes regularis</name>
    <dbReference type="NCBI Taxonomy" id="52697"/>
    <lineage>
        <taxon>Bacteria</taxon>
        <taxon>Bacillati</taxon>
        <taxon>Actinomycetota</taxon>
        <taxon>Actinomycetes</taxon>
        <taxon>Micromonosporales</taxon>
        <taxon>Micromonosporaceae</taxon>
        <taxon>Actinoplanes</taxon>
    </lineage>
</organism>
<dbReference type="Proteomes" id="UP000198415">
    <property type="component" value="Unassembled WGS sequence"/>
</dbReference>
<evidence type="ECO:0000313" key="2">
    <source>
        <dbReference type="EMBL" id="SNS13046.1"/>
    </source>
</evidence>
<keyword evidence="1" id="KW-0812">Transmembrane</keyword>
<gene>
    <name evidence="2" type="ORF">SAMN06264365_110209</name>
</gene>
<proteinExistence type="predicted"/>
<feature type="transmembrane region" description="Helical" evidence="1">
    <location>
        <begin position="32"/>
        <end position="56"/>
    </location>
</feature>
<dbReference type="EMBL" id="FZNR01000010">
    <property type="protein sequence ID" value="SNS13046.1"/>
    <property type="molecule type" value="Genomic_DNA"/>
</dbReference>
<keyword evidence="1" id="KW-0472">Membrane</keyword>
<protein>
    <submittedName>
        <fullName evidence="2">Uncharacterized protein</fullName>
    </submittedName>
</protein>
<keyword evidence="3" id="KW-1185">Reference proteome</keyword>
<accession>A0A239BYQ8</accession>
<reference evidence="2 3" key="1">
    <citation type="submission" date="2017-06" db="EMBL/GenBank/DDBJ databases">
        <authorList>
            <person name="Kim H.J."/>
            <person name="Triplett B.A."/>
        </authorList>
    </citation>
    <scope>NUCLEOTIDE SEQUENCE [LARGE SCALE GENOMIC DNA]</scope>
    <source>
        <strain evidence="2 3">DSM 43151</strain>
    </source>
</reference>
<dbReference type="AlphaFoldDB" id="A0A239BYQ8"/>
<keyword evidence="1" id="KW-1133">Transmembrane helix</keyword>
<evidence type="ECO:0000313" key="3">
    <source>
        <dbReference type="Proteomes" id="UP000198415"/>
    </source>
</evidence>